<keyword evidence="3" id="KW-1185">Reference proteome</keyword>
<reference evidence="2" key="1">
    <citation type="submission" date="2021-02" db="EMBL/GenBank/DDBJ databases">
        <title>First Annotated Genome of the Yellow-green Alga Tribonema minus.</title>
        <authorList>
            <person name="Mahan K.M."/>
        </authorList>
    </citation>
    <scope>NUCLEOTIDE SEQUENCE</scope>
    <source>
        <strain evidence="2">UTEX B ZZ1240</strain>
    </source>
</reference>
<name>A0A836CLJ5_9STRA</name>
<feature type="compositionally biased region" description="Low complexity" evidence="1">
    <location>
        <begin position="1354"/>
        <end position="1365"/>
    </location>
</feature>
<dbReference type="Proteomes" id="UP000664859">
    <property type="component" value="Unassembled WGS sequence"/>
</dbReference>
<feature type="compositionally biased region" description="Low complexity" evidence="1">
    <location>
        <begin position="1510"/>
        <end position="1521"/>
    </location>
</feature>
<feature type="region of interest" description="Disordered" evidence="1">
    <location>
        <begin position="75"/>
        <end position="453"/>
    </location>
</feature>
<feature type="region of interest" description="Disordered" evidence="1">
    <location>
        <begin position="1"/>
        <end position="41"/>
    </location>
</feature>
<comment type="caution">
    <text evidence="2">The sequence shown here is derived from an EMBL/GenBank/DDBJ whole genome shotgun (WGS) entry which is preliminary data.</text>
</comment>
<feature type="compositionally biased region" description="Gly residues" evidence="1">
    <location>
        <begin position="191"/>
        <end position="201"/>
    </location>
</feature>
<feature type="compositionally biased region" description="Gly residues" evidence="1">
    <location>
        <begin position="307"/>
        <end position="324"/>
    </location>
</feature>
<feature type="region of interest" description="Disordered" evidence="1">
    <location>
        <begin position="1304"/>
        <end position="1635"/>
    </location>
</feature>
<organism evidence="2 3">
    <name type="scientific">Tribonema minus</name>
    <dbReference type="NCBI Taxonomy" id="303371"/>
    <lineage>
        <taxon>Eukaryota</taxon>
        <taxon>Sar</taxon>
        <taxon>Stramenopiles</taxon>
        <taxon>Ochrophyta</taxon>
        <taxon>PX clade</taxon>
        <taxon>Xanthophyceae</taxon>
        <taxon>Tribonematales</taxon>
        <taxon>Tribonemataceae</taxon>
        <taxon>Tribonema</taxon>
    </lineage>
</organism>
<feature type="compositionally biased region" description="Low complexity" evidence="1">
    <location>
        <begin position="81"/>
        <end position="96"/>
    </location>
</feature>
<feature type="compositionally biased region" description="Basic residues" evidence="1">
    <location>
        <begin position="1404"/>
        <end position="1414"/>
    </location>
</feature>
<feature type="compositionally biased region" description="Low complexity" evidence="1">
    <location>
        <begin position="939"/>
        <end position="950"/>
    </location>
</feature>
<feature type="compositionally biased region" description="Polar residues" evidence="1">
    <location>
        <begin position="439"/>
        <end position="452"/>
    </location>
</feature>
<protein>
    <submittedName>
        <fullName evidence="2">Uncharacterized protein</fullName>
    </submittedName>
</protein>
<feature type="compositionally biased region" description="Low complexity" evidence="1">
    <location>
        <begin position="1435"/>
        <end position="1495"/>
    </location>
</feature>
<feature type="compositionally biased region" description="Basic and acidic residues" evidence="1">
    <location>
        <begin position="1394"/>
        <end position="1403"/>
    </location>
</feature>
<feature type="compositionally biased region" description="Low complexity" evidence="1">
    <location>
        <begin position="130"/>
        <end position="158"/>
    </location>
</feature>
<feature type="compositionally biased region" description="Low complexity" evidence="1">
    <location>
        <begin position="545"/>
        <end position="578"/>
    </location>
</feature>
<gene>
    <name evidence="2" type="ORF">JKP88DRAFT_261878</name>
</gene>
<feature type="compositionally biased region" description="Low complexity" evidence="1">
    <location>
        <begin position="1624"/>
        <end position="1635"/>
    </location>
</feature>
<evidence type="ECO:0000313" key="2">
    <source>
        <dbReference type="EMBL" id="KAG5191020.1"/>
    </source>
</evidence>
<feature type="compositionally biased region" description="Low complexity" evidence="1">
    <location>
        <begin position="1564"/>
        <end position="1592"/>
    </location>
</feature>
<feature type="compositionally biased region" description="Polar residues" evidence="1">
    <location>
        <begin position="273"/>
        <end position="284"/>
    </location>
</feature>
<feature type="region of interest" description="Disordered" evidence="1">
    <location>
        <begin position="910"/>
        <end position="956"/>
    </location>
</feature>
<accession>A0A836CLJ5</accession>
<feature type="region of interest" description="Disordered" evidence="1">
    <location>
        <begin position="545"/>
        <end position="686"/>
    </location>
</feature>
<feature type="compositionally biased region" description="Low complexity" evidence="1">
    <location>
        <begin position="236"/>
        <end position="256"/>
    </location>
</feature>
<feature type="region of interest" description="Disordered" evidence="1">
    <location>
        <begin position="869"/>
        <end position="888"/>
    </location>
</feature>
<feature type="compositionally biased region" description="Basic and acidic residues" evidence="1">
    <location>
        <begin position="1"/>
        <end position="10"/>
    </location>
</feature>
<proteinExistence type="predicted"/>
<evidence type="ECO:0000256" key="1">
    <source>
        <dbReference type="SAM" id="MobiDB-lite"/>
    </source>
</evidence>
<feature type="compositionally biased region" description="Polar residues" evidence="1">
    <location>
        <begin position="19"/>
        <end position="41"/>
    </location>
</feature>
<feature type="compositionally biased region" description="Basic and acidic residues" evidence="1">
    <location>
        <begin position="1607"/>
        <end position="1620"/>
    </location>
</feature>
<feature type="compositionally biased region" description="Basic and acidic residues" evidence="1">
    <location>
        <begin position="346"/>
        <end position="356"/>
    </location>
</feature>
<feature type="compositionally biased region" description="Basic and acidic residues" evidence="1">
    <location>
        <begin position="501"/>
        <end position="510"/>
    </location>
</feature>
<feature type="region of interest" description="Disordered" evidence="1">
    <location>
        <begin position="1094"/>
        <end position="1125"/>
    </location>
</feature>
<evidence type="ECO:0000313" key="3">
    <source>
        <dbReference type="Proteomes" id="UP000664859"/>
    </source>
</evidence>
<feature type="compositionally biased region" description="Low complexity" evidence="1">
    <location>
        <begin position="511"/>
        <end position="525"/>
    </location>
</feature>
<feature type="compositionally biased region" description="Basic and acidic residues" evidence="1">
    <location>
        <begin position="1095"/>
        <end position="1110"/>
    </location>
</feature>
<feature type="compositionally biased region" description="Low complexity" evidence="1">
    <location>
        <begin position="732"/>
        <end position="763"/>
    </location>
</feature>
<sequence length="1635" mass="162745">MNSKPTERDSSIQNGGGSATSNDAAQSQPAPFSGQTVSRKTFASKNLNAHALTKAPVNNAPRAATRFGAGGRLLVLTGNKAPSGPAAASAPTSSAALRGTNSAQDDGASAGTGTPSWGAAKDSLSAQQQPAGGSPSLAPASAKAKTPWSSGGDAAPAGGSVGIATLKSSEFPDLGRENEPRPPPLQLRPGGSSGARAGGSLAGCDSQAQHPPNGVTVGSSSSSSSPGNTYDTAATAVLSPPIAPAAAPARSSSSGSGTVADESARTPAAWGRASQQSTAPTAGGTSPPGERWTRGSAPVARGFSDRSGGGGSGDWRQQRGGGDGWSAQDGREQQHYVGSGRSWPDVPRRAVERRASGEGAADFGSSAQRPRQGSYEAGRPGWRERSSSNADARPPVRGFNAVGGGGGADASRNWREGGWRLSIDETVSGAATQRRDSPHSTSTSPQLNSMPSPQIRRASVFVSEQAIAGEAQRTAEREAALAARDGDEVATAAALRARHELERLRAEREQQQQQQQCAATAPQRASYSTSVAADPYSVVTEPAAELAAAAGASSSPLQPPAHSALQQQAAAPSPLTQPWRAPAALRSSGFSAEPRRPLDAQQHTAAVAPNDAATKPAHPAQQRTEPQPLGWHPSPPPQQQPQVRALLARPGGDAVPRLAADGSQKGAAISSSDPFAAQPRGAGRLYDPKTGLVAAVIVQAAPAVRALRAQPQTRASGSPHDPLTSSAVTGEASAAGSPAARGPAGAPAAAQQLQQQNADAAAAKQRREQAAAAAAQKQEDRAQRRREQRAARVPRTSGALYCRDAAGTVLSADGAGDPHLGAWRRLASAATPAPLRRAEGSSMTTAAAGAAAVQVAAAMAAQQGSRAADHVDAAAATPRETNKERRQRKQLGVALDAEADVAVAAARAAAADPQAAPQEGGVGAGRKQSNGAPCELPEAAEQSEADAQAAETKKLERKEKRAALAAQRVERWTLQREAKRAAKAVAAASQTADCEPAAAAAADVAGDGAQPLGAASAAAAAEEPADGAASSNAAAAAQPSLRWHGSRLLEELPPDAVADVACIQFGTLLAGSDAAADAADDAEHAPAELALQSAAEHEGVRTGEDADGARHSSAGVGDAHSPVSHAAGVPDGVAVIPVAAAAAEPQSSGAGAGSAAAALAQQRTTAAREGAEQAAAAVSSNVAAMPPQPAVWAVCAPPQAAPAFTSMSASFPMHVAYHGSSGEPVAALDGSWVWSTAVAAGACAGGPGEHYGVAPLQQYAQPVWYDSGAGVVRSAAAAAPAACAPVADDGWVTKSADGFAPPQHALVSQQQQRFQQQGGVEGPAAAAESQSQEGTFAPTVAEPEGWAGGGSSSGGAAAQLSGSSAPPMAGAQEDEAAAPGASDAVLGGNMAQPADKDLPSERARRPRGGKKHTAKMNNKANSGKAPADGAAGRKATGTPPAAAPAAAAAATIATAAAASNSAAATAPAANSTAAAAAAPDAAPPADAAAPSDNAAKLWTTSKPQKGKKGAPAAAAAAAVAAESPRSGTDGSACPEAENKRANGGKSRKGGRKGAGTPPPPPPQQQQQSPTAQSAAQAPQQQGAQPQQQQAAAGEDGRKKAGRKPWWVRRDTKRDQHKARGGDGAQQQRAQTAVGA</sequence>
<feature type="region of interest" description="Disordered" evidence="1">
    <location>
        <begin position="709"/>
        <end position="795"/>
    </location>
</feature>
<dbReference type="EMBL" id="JAFCMP010000024">
    <property type="protein sequence ID" value="KAG5191020.1"/>
    <property type="molecule type" value="Genomic_DNA"/>
</dbReference>
<feature type="region of interest" description="Disordered" evidence="1">
    <location>
        <begin position="501"/>
        <end position="531"/>
    </location>
</feature>